<proteinExistence type="predicted"/>
<feature type="non-terminal residue" evidence="2">
    <location>
        <position position="1"/>
    </location>
</feature>
<sequence>HSAFVASDDRFSNFFIPIATDTRHYPLLFSFFFLFLLAFILTRFHQNTLTNLLARPLALMCMLLANRRLRAKCNHVILSFRRFLFLQWWFEDILNVFSSVGSSIIPVSSSITFIPISSSFTSISTLVSSVPTVPLALKVELPSLVRLSVGRMTGIKEG</sequence>
<name>A0AAV5TUJ5_9BILA</name>
<evidence type="ECO:0000313" key="3">
    <source>
        <dbReference type="Proteomes" id="UP001432027"/>
    </source>
</evidence>
<keyword evidence="1" id="KW-0812">Transmembrane</keyword>
<evidence type="ECO:0000256" key="1">
    <source>
        <dbReference type="SAM" id="Phobius"/>
    </source>
</evidence>
<dbReference type="EMBL" id="BTSX01000004">
    <property type="protein sequence ID" value="GMS97877.1"/>
    <property type="molecule type" value="Genomic_DNA"/>
</dbReference>
<keyword evidence="1" id="KW-0472">Membrane</keyword>
<feature type="transmembrane region" description="Helical" evidence="1">
    <location>
        <begin position="25"/>
        <end position="42"/>
    </location>
</feature>
<reference evidence="2" key="1">
    <citation type="submission" date="2023-10" db="EMBL/GenBank/DDBJ databases">
        <title>Genome assembly of Pristionchus species.</title>
        <authorList>
            <person name="Yoshida K."/>
            <person name="Sommer R.J."/>
        </authorList>
    </citation>
    <scope>NUCLEOTIDE SEQUENCE</scope>
    <source>
        <strain evidence="2">RS0144</strain>
    </source>
</reference>
<keyword evidence="3" id="KW-1185">Reference proteome</keyword>
<protein>
    <recommendedName>
        <fullName evidence="4">G protein-coupled receptor</fullName>
    </recommendedName>
</protein>
<evidence type="ECO:0008006" key="4">
    <source>
        <dbReference type="Google" id="ProtNLM"/>
    </source>
</evidence>
<keyword evidence="1" id="KW-1133">Transmembrane helix</keyword>
<evidence type="ECO:0000313" key="2">
    <source>
        <dbReference type="EMBL" id="GMS97877.1"/>
    </source>
</evidence>
<gene>
    <name evidence="2" type="ORF">PENTCL1PPCAC_20052</name>
</gene>
<comment type="caution">
    <text evidence="2">The sequence shown here is derived from an EMBL/GenBank/DDBJ whole genome shotgun (WGS) entry which is preliminary data.</text>
</comment>
<dbReference type="AlphaFoldDB" id="A0AAV5TUJ5"/>
<organism evidence="2 3">
    <name type="scientific">Pristionchus entomophagus</name>
    <dbReference type="NCBI Taxonomy" id="358040"/>
    <lineage>
        <taxon>Eukaryota</taxon>
        <taxon>Metazoa</taxon>
        <taxon>Ecdysozoa</taxon>
        <taxon>Nematoda</taxon>
        <taxon>Chromadorea</taxon>
        <taxon>Rhabditida</taxon>
        <taxon>Rhabditina</taxon>
        <taxon>Diplogasteromorpha</taxon>
        <taxon>Diplogasteroidea</taxon>
        <taxon>Neodiplogasteridae</taxon>
        <taxon>Pristionchus</taxon>
    </lineage>
</organism>
<dbReference type="Proteomes" id="UP001432027">
    <property type="component" value="Unassembled WGS sequence"/>
</dbReference>
<accession>A0AAV5TUJ5</accession>